<evidence type="ECO:0000313" key="3">
    <source>
        <dbReference type="Proteomes" id="UP001189429"/>
    </source>
</evidence>
<comment type="caution">
    <text evidence="2">The sequence shown here is derived from an EMBL/GenBank/DDBJ whole genome shotgun (WGS) entry which is preliminary data.</text>
</comment>
<proteinExistence type="predicted"/>
<organism evidence="2 3">
    <name type="scientific">Prorocentrum cordatum</name>
    <dbReference type="NCBI Taxonomy" id="2364126"/>
    <lineage>
        <taxon>Eukaryota</taxon>
        <taxon>Sar</taxon>
        <taxon>Alveolata</taxon>
        <taxon>Dinophyceae</taxon>
        <taxon>Prorocentrales</taxon>
        <taxon>Prorocentraceae</taxon>
        <taxon>Prorocentrum</taxon>
    </lineage>
</organism>
<feature type="compositionally biased region" description="Low complexity" evidence="1">
    <location>
        <begin position="43"/>
        <end position="60"/>
    </location>
</feature>
<reference evidence="2" key="1">
    <citation type="submission" date="2023-10" db="EMBL/GenBank/DDBJ databases">
        <authorList>
            <person name="Chen Y."/>
            <person name="Shah S."/>
            <person name="Dougan E. K."/>
            <person name="Thang M."/>
            <person name="Chan C."/>
        </authorList>
    </citation>
    <scope>NUCLEOTIDE SEQUENCE [LARGE SCALE GENOMIC DNA]</scope>
</reference>
<keyword evidence="3" id="KW-1185">Reference proteome</keyword>
<feature type="compositionally biased region" description="Pro residues" evidence="1">
    <location>
        <begin position="67"/>
        <end position="79"/>
    </location>
</feature>
<dbReference type="InterPro" id="IPR036770">
    <property type="entry name" value="Ankyrin_rpt-contain_sf"/>
</dbReference>
<sequence>VMPLIVMLRADPGQADAQGNTALDVARDRHHWSCVHVLAALSARRASDSPSRPAADGDSSQGASRGIPPPPDFPPPPQPAEETCAACGADPMEAAGGLC</sequence>
<dbReference type="EMBL" id="CAUYUJ010004545">
    <property type="protein sequence ID" value="CAK0809981.1"/>
    <property type="molecule type" value="Genomic_DNA"/>
</dbReference>
<dbReference type="Gene3D" id="1.25.40.20">
    <property type="entry name" value="Ankyrin repeat-containing domain"/>
    <property type="match status" value="1"/>
</dbReference>
<accession>A0ABN9QXT6</accession>
<protein>
    <submittedName>
        <fullName evidence="2">Uncharacterized protein</fullName>
    </submittedName>
</protein>
<evidence type="ECO:0000313" key="2">
    <source>
        <dbReference type="EMBL" id="CAK0809981.1"/>
    </source>
</evidence>
<gene>
    <name evidence="2" type="ORF">PCOR1329_LOCUS15086</name>
</gene>
<evidence type="ECO:0000256" key="1">
    <source>
        <dbReference type="SAM" id="MobiDB-lite"/>
    </source>
</evidence>
<name>A0ABN9QXT6_9DINO</name>
<dbReference type="Proteomes" id="UP001189429">
    <property type="component" value="Unassembled WGS sequence"/>
</dbReference>
<feature type="region of interest" description="Disordered" evidence="1">
    <location>
        <begin position="43"/>
        <end position="84"/>
    </location>
</feature>
<feature type="non-terminal residue" evidence="2">
    <location>
        <position position="1"/>
    </location>
</feature>